<feature type="domain" description="Zinc finger Ogr/Delta-type" evidence="1">
    <location>
        <begin position="82"/>
        <end position="125"/>
    </location>
</feature>
<dbReference type="InterPro" id="IPR007684">
    <property type="entry name" value="Znf_Ogr/Delta"/>
</dbReference>
<sequence>MRIEERIKPSDDKQVALLRCFGCGAYWRVDLTLSSVRSYKYKEKKYKKRPRNEKPIRPKFPFLPIYSDEYMVADGLYGLGEKCPKCESDMRIRTSRRVSESFKIIYLRCTNRKCGTGQKVELSVSPFYEE</sequence>
<organism evidence="2 3">
    <name type="scientific">Vreelandella venusta</name>
    <dbReference type="NCBI Taxonomy" id="44935"/>
    <lineage>
        <taxon>Bacteria</taxon>
        <taxon>Pseudomonadati</taxon>
        <taxon>Pseudomonadota</taxon>
        <taxon>Gammaproteobacteria</taxon>
        <taxon>Oceanospirillales</taxon>
        <taxon>Halomonadaceae</taxon>
        <taxon>Vreelandella</taxon>
    </lineage>
</organism>
<dbReference type="AlphaFoldDB" id="A0AAP9ZBI6"/>
<proteinExistence type="predicted"/>
<name>A0AAP9ZBI6_9GAMM</name>
<accession>A0AAP9ZBI6</accession>
<dbReference type="Pfam" id="PF04606">
    <property type="entry name" value="Ogr_Delta"/>
    <property type="match status" value="1"/>
</dbReference>
<reference evidence="2" key="1">
    <citation type="submission" date="2020-12" db="EMBL/GenBank/DDBJ databases">
        <title>Genome reconstruction of Halomonas venusta strain DSM 4743.</title>
        <authorList>
            <person name="Aguirre-Garrido J.F."/>
            <person name="Hernandez-Soto L.M."/>
            <person name="Martinez-Abarca F."/>
        </authorList>
    </citation>
    <scope>NUCLEOTIDE SEQUENCE</scope>
    <source>
        <strain evidence="2">4743</strain>
    </source>
</reference>
<protein>
    <submittedName>
        <fullName evidence="2">Ogr/Delta-like zinc finger family protein</fullName>
    </submittedName>
</protein>
<dbReference type="Proteomes" id="UP000663479">
    <property type="component" value="Chromosome"/>
</dbReference>
<gene>
    <name evidence="2" type="ORF">JDS37_12095</name>
</gene>
<evidence type="ECO:0000313" key="3">
    <source>
        <dbReference type="Proteomes" id="UP000663479"/>
    </source>
</evidence>
<evidence type="ECO:0000259" key="1">
    <source>
        <dbReference type="Pfam" id="PF04606"/>
    </source>
</evidence>
<dbReference type="EMBL" id="CP066539">
    <property type="protein sequence ID" value="QRL02058.1"/>
    <property type="molecule type" value="Genomic_DNA"/>
</dbReference>
<evidence type="ECO:0000313" key="2">
    <source>
        <dbReference type="EMBL" id="QRL02058.1"/>
    </source>
</evidence>